<dbReference type="GO" id="GO:0046872">
    <property type="term" value="F:metal ion binding"/>
    <property type="evidence" value="ECO:0007669"/>
    <property type="project" value="UniProtKB-KW"/>
</dbReference>
<evidence type="ECO:0000313" key="7">
    <source>
        <dbReference type="EMBL" id="EMA41513.1"/>
    </source>
</evidence>
<evidence type="ECO:0000256" key="5">
    <source>
        <dbReference type="ARBA" id="ARBA00022842"/>
    </source>
</evidence>
<protein>
    <submittedName>
        <fullName evidence="7">HAD-superfamily hydrolase, subfamily IA, variant 1</fullName>
    </submittedName>
</protein>
<dbReference type="PATRIC" id="fig|1132509.6.peg.386"/>
<evidence type="ECO:0000256" key="1">
    <source>
        <dbReference type="ARBA" id="ARBA00001946"/>
    </source>
</evidence>
<dbReference type="InterPro" id="IPR036412">
    <property type="entry name" value="HAD-like_sf"/>
</dbReference>
<dbReference type="SFLD" id="SFLDS00003">
    <property type="entry name" value="Haloacid_Dehalogenase"/>
    <property type="match status" value="1"/>
</dbReference>
<name>M0M837_9EURY</name>
<dbReference type="eggNOG" id="arCOG02291">
    <property type="taxonomic scope" value="Archaea"/>
</dbReference>
<dbReference type="InterPro" id="IPR006439">
    <property type="entry name" value="HAD-SF_hydro_IA"/>
</dbReference>
<evidence type="ECO:0000256" key="3">
    <source>
        <dbReference type="ARBA" id="ARBA00022723"/>
    </source>
</evidence>
<dbReference type="Gene3D" id="3.40.50.1000">
    <property type="entry name" value="HAD superfamily/HAD-like"/>
    <property type="match status" value="1"/>
</dbReference>
<feature type="region of interest" description="Disordered" evidence="6">
    <location>
        <begin position="197"/>
        <end position="224"/>
    </location>
</feature>
<comment type="similarity">
    <text evidence="2">Belongs to the HAD-like hydrolase superfamily.</text>
</comment>
<keyword evidence="8" id="KW-1185">Reference proteome</keyword>
<dbReference type="InterPro" id="IPR051400">
    <property type="entry name" value="HAD-like_hydrolase"/>
</dbReference>
<dbReference type="Pfam" id="PF00702">
    <property type="entry name" value="Hydrolase"/>
    <property type="match status" value="1"/>
</dbReference>
<dbReference type="EMBL" id="AOMB01000005">
    <property type="protein sequence ID" value="EMA41513.1"/>
    <property type="molecule type" value="Genomic_DNA"/>
</dbReference>
<evidence type="ECO:0000313" key="8">
    <source>
        <dbReference type="Proteomes" id="UP000011566"/>
    </source>
</evidence>
<dbReference type="Proteomes" id="UP000011566">
    <property type="component" value="Unassembled WGS sequence"/>
</dbReference>
<dbReference type="OrthoDB" id="27736at2157"/>
<comment type="caution">
    <text evidence="7">The sequence shown here is derived from an EMBL/GenBank/DDBJ whole genome shotgun (WGS) entry which is preliminary data.</text>
</comment>
<comment type="cofactor">
    <cofactor evidence="1">
        <name>Mg(2+)</name>
        <dbReference type="ChEBI" id="CHEBI:18420"/>
    </cofactor>
</comment>
<accession>M0M837</accession>
<dbReference type="RefSeq" id="WP_007690204.1">
    <property type="nucleotide sequence ID" value="NZ_AOMB01000005.1"/>
</dbReference>
<evidence type="ECO:0000256" key="4">
    <source>
        <dbReference type="ARBA" id="ARBA00022801"/>
    </source>
</evidence>
<dbReference type="SFLD" id="SFLDG01129">
    <property type="entry name" value="C1.5:_HAD__Beta-PGM__Phosphata"/>
    <property type="match status" value="1"/>
</dbReference>
<dbReference type="InterPro" id="IPR023214">
    <property type="entry name" value="HAD_sf"/>
</dbReference>
<gene>
    <name evidence="7" type="ORF">C447_01625</name>
</gene>
<dbReference type="SUPFAM" id="SSF56784">
    <property type="entry name" value="HAD-like"/>
    <property type="match status" value="1"/>
</dbReference>
<sequence>MTPPVDTVLFDIDGTLCEYRRPGNELLAASFEARDVTPFFGIEDYYARYDEFTATTDSADELRAACFAALAADRGYDPELGRAVAEAYTAERDHRNVRFLPGAREAVAALADEHRVGVVTNGAPAMQAQKLAGLDLDDAFEVVVHAGYDAPAKPDPEPFHRALDALDADPGSSVHVGNSLAADIAGARAAGLRSAWLDDGSVPDPEPDYVLDSMTDLASPPWRR</sequence>
<keyword evidence="4 7" id="KW-0378">Hydrolase</keyword>
<dbReference type="GO" id="GO:0016791">
    <property type="term" value="F:phosphatase activity"/>
    <property type="evidence" value="ECO:0007669"/>
    <property type="project" value="TreeGrafter"/>
</dbReference>
<keyword evidence="3" id="KW-0479">Metal-binding</keyword>
<dbReference type="PANTHER" id="PTHR46470">
    <property type="entry name" value="N-ACYLNEURAMINATE-9-PHOSPHATASE"/>
    <property type="match status" value="1"/>
</dbReference>
<dbReference type="PANTHER" id="PTHR46470:SF2">
    <property type="entry name" value="GLYCERALDEHYDE 3-PHOSPHATE PHOSPHATASE"/>
    <property type="match status" value="1"/>
</dbReference>
<evidence type="ECO:0000256" key="6">
    <source>
        <dbReference type="SAM" id="MobiDB-lite"/>
    </source>
</evidence>
<dbReference type="GO" id="GO:0044281">
    <property type="term" value="P:small molecule metabolic process"/>
    <property type="evidence" value="ECO:0007669"/>
    <property type="project" value="UniProtKB-ARBA"/>
</dbReference>
<reference evidence="7 8" key="1">
    <citation type="journal article" date="2014" name="PLoS Genet.">
        <title>Phylogenetically driven sequencing of extremely halophilic archaea reveals strategies for static and dynamic osmo-response.</title>
        <authorList>
            <person name="Becker E.A."/>
            <person name="Seitzer P.M."/>
            <person name="Tritt A."/>
            <person name="Larsen D."/>
            <person name="Krusor M."/>
            <person name="Yao A.I."/>
            <person name="Wu D."/>
            <person name="Madern D."/>
            <person name="Eisen J.A."/>
            <person name="Darling A.E."/>
            <person name="Facciotti M.T."/>
        </authorList>
    </citation>
    <scope>NUCLEOTIDE SEQUENCE [LARGE SCALE GENOMIC DNA]</scope>
    <source>
        <strain evidence="7 8">100A6</strain>
    </source>
</reference>
<dbReference type="NCBIfam" id="TIGR01549">
    <property type="entry name" value="HAD-SF-IA-v1"/>
    <property type="match status" value="1"/>
</dbReference>
<organism evidence="7 8">
    <name type="scientific">Halococcus hamelinensis 100A6</name>
    <dbReference type="NCBI Taxonomy" id="1132509"/>
    <lineage>
        <taxon>Archaea</taxon>
        <taxon>Methanobacteriati</taxon>
        <taxon>Methanobacteriota</taxon>
        <taxon>Stenosarchaea group</taxon>
        <taxon>Halobacteria</taxon>
        <taxon>Halobacteriales</taxon>
        <taxon>Halococcaceae</taxon>
        <taxon>Halococcus</taxon>
    </lineage>
</organism>
<keyword evidence="5" id="KW-0460">Magnesium</keyword>
<proteinExistence type="inferred from homology"/>
<evidence type="ECO:0000256" key="2">
    <source>
        <dbReference type="ARBA" id="ARBA00007958"/>
    </source>
</evidence>
<dbReference type="Gene3D" id="1.20.120.710">
    <property type="entry name" value="Haloacid dehalogenase hydrolase-like domain"/>
    <property type="match status" value="1"/>
</dbReference>
<dbReference type="AlphaFoldDB" id="M0M837"/>